<evidence type="ECO:0000256" key="3">
    <source>
        <dbReference type="ARBA" id="ARBA00022475"/>
    </source>
</evidence>
<keyword evidence="5 7" id="KW-1133">Transmembrane helix</keyword>
<feature type="transmembrane region" description="Helical" evidence="7">
    <location>
        <begin position="155"/>
        <end position="175"/>
    </location>
</feature>
<dbReference type="InterPro" id="IPR018383">
    <property type="entry name" value="UPF0324_pro"/>
</dbReference>
<feature type="transmembrane region" description="Helical" evidence="7">
    <location>
        <begin position="90"/>
        <end position="111"/>
    </location>
</feature>
<evidence type="ECO:0000256" key="4">
    <source>
        <dbReference type="ARBA" id="ARBA00022692"/>
    </source>
</evidence>
<keyword evidence="4 7" id="KW-0812">Transmembrane</keyword>
<comment type="subcellular location">
    <subcellularLocation>
        <location evidence="1">Cell membrane</location>
        <topology evidence="1">Multi-pass membrane protein</topology>
    </subcellularLocation>
</comment>
<evidence type="ECO:0000313" key="8">
    <source>
        <dbReference type="EMBL" id="AMQ93462.1"/>
    </source>
</evidence>
<evidence type="ECO:0000256" key="2">
    <source>
        <dbReference type="ARBA" id="ARBA00007977"/>
    </source>
</evidence>
<dbReference type="EMBL" id="PCGW01000001">
    <property type="protein sequence ID" value="PHO21670.1"/>
    <property type="molecule type" value="Genomic_DNA"/>
</dbReference>
<evidence type="ECO:0000256" key="6">
    <source>
        <dbReference type="ARBA" id="ARBA00023136"/>
    </source>
</evidence>
<evidence type="ECO:0000256" key="5">
    <source>
        <dbReference type="ARBA" id="ARBA00022989"/>
    </source>
</evidence>
<feature type="transmembrane region" description="Helical" evidence="7">
    <location>
        <begin position="30"/>
        <end position="52"/>
    </location>
</feature>
<dbReference type="Proteomes" id="UP000323012">
    <property type="component" value="Unassembled WGS sequence"/>
</dbReference>
<evidence type="ECO:0000313" key="9">
    <source>
        <dbReference type="EMBL" id="PHO21670.1"/>
    </source>
</evidence>
<dbReference type="PANTHER" id="PTHR30106">
    <property type="entry name" value="INNER MEMBRANE PROTEIN YEIH-RELATED"/>
    <property type="match status" value="1"/>
</dbReference>
<dbReference type="NCBIfam" id="TIGR00698">
    <property type="entry name" value="YeiH family putative sulfate export transporter"/>
    <property type="match status" value="1"/>
</dbReference>
<reference evidence="10 13" key="3">
    <citation type="submission" date="2019-08" db="EMBL/GenBank/DDBJ databases">
        <title>Whole genome sequencing of Aggregatibacter actinomycetemcomitans cultured from blood stream infections in Denmark reveals a novel phylogenetic lineage expressing serotype a membrane O polysaccharide.</title>
        <authorList>
            <person name="Nedergaard S."/>
            <person name="Kobel C.M."/>
            <person name="Nielsen M.B."/>
            <person name="Moeller R.T."/>
            <person name="Jensen A.B."/>
            <person name="Noerskov-Lauritsen N."/>
        </authorList>
    </citation>
    <scope>NUCLEOTIDE SEQUENCE [LARGE SCALE GENOMIC DNA]</scope>
    <source>
        <strain evidence="10 13">PN_563</strain>
    </source>
</reference>
<dbReference type="KEGG" id="aact:ACT75_02475"/>
<dbReference type="Proteomes" id="UP000226080">
    <property type="component" value="Unassembled WGS sequence"/>
</dbReference>
<dbReference type="Pfam" id="PF03601">
    <property type="entry name" value="Cons_hypoth698"/>
    <property type="match status" value="1"/>
</dbReference>
<dbReference type="Proteomes" id="UP000072236">
    <property type="component" value="Chromosome"/>
</dbReference>
<dbReference type="PANTHER" id="PTHR30106:SF2">
    <property type="entry name" value="UPF0324 INNER MEMBRANE PROTEIN YEIH"/>
    <property type="match status" value="1"/>
</dbReference>
<dbReference type="GO" id="GO:0005886">
    <property type="term" value="C:plasma membrane"/>
    <property type="evidence" value="ECO:0007669"/>
    <property type="project" value="UniProtKB-SubCell"/>
</dbReference>
<comment type="similarity">
    <text evidence="2">Belongs to the UPF0324 family.</text>
</comment>
<evidence type="ECO:0000256" key="7">
    <source>
        <dbReference type="SAM" id="Phobius"/>
    </source>
</evidence>
<gene>
    <name evidence="8" type="ORF">ACT75_02475</name>
    <name evidence="9" type="ORF">CQR80_00830</name>
    <name evidence="10" type="ORF">FXB79_01640</name>
</gene>
<sequence>MKNRTLYLGLICVAFLALIAEKISQTTFALQLHLSALIIAILLGMIFGNSVYKGYEKHLEKGILFAKGQILRIGIVLYGFRLTLHDIAEVGMSAILMDALMLLSTFFLTCFIGIRYLKMDKQLVYLTASGCSICGAAAVMAAAPVTKAESHKVSVAIAVVVIFGTLSIFLYPSLYSWVGVLITPHQFGIYVGSSVHEVAQVYAIGGNISPVVANTAVITKMIRVMMLAPFLLGLSWLLNKDSQGGEQRKITIPWFALWFIAVAVFNSFNLLPDFLVKLLVELDSFLLVTAMAALGLTTHLGAIKQAGLKPLILGTLIYIWLIVGGFFLNYEAALFFSL</sequence>
<feature type="transmembrane region" description="Helical" evidence="7">
    <location>
        <begin position="217"/>
        <end position="238"/>
    </location>
</feature>
<protein>
    <submittedName>
        <fullName evidence="10">YeiH family putative sulfate export transporter</fullName>
    </submittedName>
</protein>
<feature type="transmembrane region" description="Helical" evidence="7">
    <location>
        <begin position="250"/>
        <end position="272"/>
    </location>
</feature>
<accession>A0A5D0EP00</accession>
<organism evidence="10 13">
    <name type="scientific">Aggregatibacter actinomycetemcomitans</name>
    <name type="common">Actinobacillus actinomycetemcomitans</name>
    <name type="synonym">Haemophilus actinomycetemcomitans</name>
    <dbReference type="NCBI Taxonomy" id="714"/>
    <lineage>
        <taxon>Bacteria</taxon>
        <taxon>Pseudomonadati</taxon>
        <taxon>Pseudomonadota</taxon>
        <taxon>Gammaproteobacteria</taxon>
        <taxon>Pasteurellales</taxon>
        <taxon>Pasteurellaceae</taxon>
        <taxon>Aggregatibacter</taxon>
    </lineage>
</organism>
<feature type="transmembrane region" description="Helical" evidence="7">
    <location>
        <begin position="64"/>
        <end position="84"/>
    </location>
</feature>
<dbReference type="RefSeq" id="WP_005543852.1">
    <property type="nucleotide sequence ID" value="NZ_CP012959.1"/>
</dbReference>
<dbReference type="OrthoDB" id="9805703at2"/>
<dbReference type="EMBL" id="VSED01000002">
    <property type="protein sequence ID" value="TYA39926.1"/>
    <property type="molecule type" value="Genomic_DNA"/>
</dbReference>
<proteinExistence type="inferred from homology"/>
<dbReference type="EMBL" id="CP012959">
    <property type="protein sequence ID" value="AMQ93462.1"/>
    <property type="molecule type" value="Genomic_DNA"/>
</dbReference>
<evidence type="ECO:0000256" key="1">
    <source>
        <dbReference type="ARBA" id="ARBA00004651"/>
    </source>
</evidence>
<evidence type="ECO:0000313" key="10">
    <source>
        <dbReference type="EMBL" id="TYA39926.1"/>
    </source>
</evidence>
<dbReference type="AlphaFoldDB" id="A0A5D0EP00"/>
<feature type="transmembrane region" description="Helical" evidence="7">
    <location>
        <begin position="123"/>
        <end position="143"/>
    </location>
</feature>
<dbReference type="InterPro" id="IPR004630">
    <property type="entry name" value="UPF0324_YeiH-like"/>
</dbReference>
<evidence type="ECO:0000313" key="13">
    <source>
        <dbReference type="Proteomes" id="UP000323012"/>
    </source>
</evidence>
<keyword evidence="6 7" id="KW-0472">Membrane</keyword>
<evidence type="ECO:0000313" key="11">
    <source>
        <dbReference type="Proteomes" id="UP000072236"/>
    </source>
</evidence>
<reference evidence="8 11" key="1">
    <citation type="submission" date="2015-10" db="EMBL/GenBank/DDBJ databases">
        <title>Tn-seq of a polymicrobial infection.</title>
        <authorList>
            <person name="Stacy A."/>
            <person name="Rumbaugh K.P."/>
            <person name="Whiteley M."/>
        </authorList>
    </citation>
    <scope>NUCLEOTIDE SEQUENCE [LARGE SCALE GENOMIC DNA]</scope>
    <source>
        <strain evidence="8 11">624</strain>
    </source>
</reference>
<keyword evidence="3" id="KW-1003">Cell membrane</keyword>
<feature type="transmembrane region" description="Helical" evidence="7">
    <location>
        <begin position="284"/>
        <end position="303"/>
    </location>
</feature>
<feature type="transmembrane region" description="Helical" evidence="7">
    <location>
        <begin position="310"/>
        <end position="330"/>
    </location>
</feature>
<reference evidence="9 12" key="2">
    <citation type="submission" date="2017-10" db="EMBL/GenBank/DDBJ databases">
        <title>Draft genome sequences of Aggregatibacter actinomycetemcomitans strains 310a and 310b.</title>
        <authorList>
            <person name="May A.C."/>
            <person name="Ohta H."/>
            <person name="Maeda H."/>
            <person name="Kokeguchi S."/>
            <person name="Cugini C."/>
        </authorList>
    </citation>
    <scope>NUCLEOTIDE SEQUENCE [LARGE SCALE GENOMIC DNA]</scope>
    <source>
        <strain evidence="9 12">310b</strain>
    </source>
</reference>
<evidence type="ECO:0000313" key="12">
    <source>
        <dbReference type="Proteomes" id="UP000226080"/>
    </source>
</evidence>
<keyword evidence="12" id="KW-1185">Reference proteome</keyword>
<feature type="transmembrane region" description="Helical" evidence="7">
    <location>
        <begin position="187"/>
        <end position="205"/>
    </location>
</feature>
<name>A0A5D0EP00_AGGAC</name>